<proteinExistence type="predicted"/>
<evidence type="ECO:0000256" key="1">
    <source>
        <dbReference type="SAM" id="MobiDB-lite"/>
    </source>
</evidence>
<reference evidence="2 3" key="1">
    <citation type="submission" date="2018-11" db="EMBL/GenBank/DDBJ databases">
        <authorList>
            <consortium name="Pathogen Informatics"/>
        </authorList>
    </citation>
    <scope>NUCLEOTIDE SEQUENCE [LARGE SCALE GENOMIC DNA]</scope>
</reference>
<dbReference type="OrthoDB" id="5866826at2759"/>
<dbReference type="WBParaSite" id="HPBE_0002567601-mRNA-1">
    <property type="protein sequence ID" value="HPBE_0002567601-mRNA-1"/>
    <property type="gene ID" value="HPBE_0002567601"/>
</dbReference>
<accession>A0A3P8F682</accession>
<dbReference type="Proteomes" id="UP000050761">
    <property type="component" value="Unassembled WGS sequence"/>
</dbReference>
<dbReference type="AlphaFoldDB" id="A0A183GSK6"/>
<protein>
    <submittedName>
        <fullName evidence="4">Peptidase A2 domain-containing protein</fullName>
    </submittedName>
</protein>
<keyword evidence="3" id="KW-1185">Reference proteome</keyword>
<feature type="compositionally biased region" description="Polar residues" evidence="1">
    <location>
        <begin position="292"/>
        <end position="301"/>
    </location>
</feature>
<feature type="region of interest" description="Disordered" evidence="1">
    <location>
        <begin position="259"/>
        <end position="301"/>
    </location>
</feature>
<sequence length="392" mass="44544">MLEIEQIESESQLHREIAAANDLILMLAARYDESKCTRDTMSVKLGFISQRSLILQNTDSQHVSQQNEEEEDINRSDCSAVFDQIQILVNQMVSAGYDVRKTCNPMWCETILAKFPRDVVKPVLLSNHTQDDQTIADLVSQLKKEIAAKAYVENRLGHKQTSTSGDQPYATPRQYSGDQKHAISWSQPGDLCLFCQKASHGSMTCRSVTDQTTRRKVLTDGHRCWKCCSSNHSSFECNKPDCSKCGQKHHVSLCFKREGGRPATHAPPTNNQRNRTGQNNQRPARFQREQRNFPTAQSRWNANNLQMCSKNNEPKSKSTSTSSQLVLMTAEGNVWNHNREEYEKILFFFDTGAQKTVIEESLADHLGAKADNRALCHVRHRGTYRDLQKPHS</sequence>
<evidence type="ECO:0000313" key="2">
    <source>
        <dbReference type="EMBL" id="VDP53024.1"/>
    </source>
</evidence>
<evidence type="ECO:0000313" key="3">
    <source>
        <dbReference type="Proteomes" id="UP000050761"/>
    </source>
</evidence>
<reference evidence="4" key="2">
    <citation type="submission" date="2019-09" db="UniProtKB">
        <authorList>
            <consortium name="WormBaseParasite"/>
        </authorList>
    </citation>
    <scope>IDENTIFICATION</scope>
</reference>
<dbReference type="EMBL" id="UZAH01038349">
    <property type="protein sequence ID" value="VDP53024.1"/>
    <property type="molecule type" value="Genomic_DNA"/>
</dbReference>
<name>A0A183GSK6_HELPZ</name>
<evidence type="ECO:0000313" key="4">
    <source>
        <dbReference type="WBParaSite" id="HPBE_0002567601-mRNA-1"/>
    </source>
</evidence>
<dbReference type="PANTHER" id="PTHR47331">
    <property type="entry name" value="PHD-TYPE DOMAIN-CONTAINING PROTEIN"/>
    <property type="match status" value="1"/>
</dbReference>
<feature type="compositionally biased region" description="Low complexity" evidence="1">
    <location>
        <begin position="269"/>
        <end position="282"/>
    </location>
</feature>
<dbReference type="PANTHER" id="PTHR47331:SF1">
    <property type="entry name" value="GAG-LIKE PROTEIN"/>
    <property type="match status" value="1"/>
</dbReference>
<accession>A0A183GSK6</accession>
<gene>
    <name evidence="2" type="ORF">HPBE_LOCUS25675</name>
</gene>
<organism evidence="3 4">
    <name type="scientific">Heligmosomoides polygyrus</name>
    <name type="common">Parasitic roundworm</name>
    <dbReference type="NCBI Taxonomy" id="6339"/>
    <lineage>
        <taxon>Eukaryota</taxon>
        <taxon>Metazoa</taxon>
        <taxon>Ecdysozoa</taxon>
        <taxon>Nematoda</taxon>
        <taxon>Chromadorea</taxon>
        <taxon>Rhabditida</taxon>
        <taxon>Rhabditina</taxon>
        <taxon>Rhabditomorpha</taxon>
        <taxon>Strongyloidea</taxon>
        <taxon>Heligmosomidae</taxon>
        <taxon>Heligmosomoides</taxon>
    </lineage>
</organism>